<gene>
    <name evidence="2" type="ORF">ElyMa_002106300</name>
</gene>
<evidence type="ECO:0000313" key="3">
    <source>
        <dbReference type="Proteomes" id="UP000762676"/>
    </source>
</evidence>
<feature type="compositionally biased region" description="Basic and acidic residues" evidence="1">
    <location>
        <begin position="25"/>
        <end position="38"/>
    </location>
</feature>
<dbReference type="AlphaFoldDB" id="A0AAV4FH30"/>
<keyword evidence="3" id="KW-1185">Reference proteome</keyword>
<comment type="caution">
    <text evidence="2">The sequence shown here is derived from an EMBL/GenBank/DDBJ whole genome shotgun (WGS) entry which is preliminary data.</text>
</comment>
<organism evidence="2 3">
    <name type="scientific">Elysia marginata</name>
    <dbReference type="NCBI Taxonomy" id="1093978"/>
    <lineage>
        <taxon>Eukaryota</taxon>
        <taxon>Metazoa</taxon>
        <taxon>Spiralia</taxon>
        <taxon>Lophotrochozoa</taxon>
        <taxon>Mollusca</taxon>
        <taxon>Gastropoda</taxon>
        <taxon>Heterobranchia</taxon>
        <taxon>Euthyneura</taxon>
        <taxon>Panpulmonata</taxon>
        <taxon>Sacoglossa</taxon>
        <taxon>Placobranchoidea</taxon>
        <taxon>Plakobranchidae</taxon>
        <taxon>Elysia</taxon>
    </lineage>
</organism>
<feature type="region of interest" description="Disordered" evidence="1">
    <location>
        <begin position="164"/>
        <end position="208"/>
    </location>
</feature>
<protein>
    <submittedName>
        <fullName evidence="2">Uncharacterized protein</fullName>
    </submittedName>
</protein>
<evidence type="ECO:0000256" key="1">
    <source>
        <dbReference type="SAM" id="MobiDB-lite"/>
    </source>
</evidence>
<feature type="compositionally biased region" description="Basic and acidic residues" evidence="1">
    <location>
        <begin position="193"/>
        <end position="208"/>
    </location>
</feature>
<name>A0AAV4FH30_9GAST</name>
<proteinExistence type="predicted"/>
<feature type="compositionally biased region" description="Acidic residues" evidence="1">
    <location>
        <begin position="39"/>
        <end position="48"/>
    </location>
</feature>
<reference evidence="2 3" key="1">
    <citation type="journal article" date="2021" name="Elife">
        <title>Chloroplast acquisition without the gene transfer in kleptoplastic sea slugs, Plakobranchus ocellatus.</title>
        <authorList>
            <person name="Maeda T."/>
            <person name="Takahashi S."/>
            <person name="Yoshida T."/>
            <person name="Shimamura S."/>
            <person name="Takaki Y."/>
            <person name="Nagai Y."/>
            <person name="Toyoda A."/>
            <person name="Suzuki Y."/>
            <person name="Arimoto A."/>
            <person name="Ishii H."/>
            <person name="Satoh N."/>
            <person name="Nishiyama T."/>
            <person name="Hasebe M."/>
            <person name="Maruyama T."/>
            <person name="Minagawa J."/>
            <person name="Obokata J."/>
            <person name="Shigenobu S."/>
        </authorList>
    </citation>
    <scope>NUCLEOTIDE SEQUENCE [LARGE SCALE GENOMIC DNA]</scope>
</reference>
<dbReference type="Proteomes" id="UP000762676">
    <property type="component" value="Unassembled WGS sequence"/>
</dbReference>
<accession>A0AAV4FH30</accession>
<evidence type="ECO:0000313" key="2">
    <source>
        <dbReference type="EMBL" id="GFR72018.1"/>
    </source>
</evidence>
<feature type="region of interest" description="Disordered" evidence="1">
    <location>
        <begin position="1"/>
        <end position="63"/>
    </location>
</feature>
<sequence>MEVDNNDAGDIPECPRTPTNQPIPELRDRAAYPRRMDVDGEIQPEEPLPDCPATPSKRKPGNDARMIRHRRCLLDELNCARRLRYEECVFPPLAPKKIAFTKSKLCLSRNVGILPRPYHSKARRDLLKLPSKQERLMTIEDPTYKYVDLRQALSQMNLVGIPETPGAPIKTRRHPASNRVMPHEEPMLEDTDESRKDDDGFERHPVPL</sequence>
<dbReference type="EMBL" id="BMAT01004338">
    <property type="protein sequence ID" value="GFR72018.1"/>
    <property type="molecule type" value="Genomic_DNA"/>
</dbReference>